<evidence type="ECO:0000256" key="7">
    <source>
        <dbReference type="ARBA" id="ARBA00023146"/>
    </source>
</evidence>
<dbReference type="Gene3D" id="3.30.930.10">
    <property type="entry name" value="Bira Bifunctional Protein, Domain 2"/>
    <property type="match status" value="1"/>
</dbReference>
<dbReference type="GO" id="GO:0005524">
    <property type="term" value="F:ATP binding"/>
    <property type="evidence" value="ECO:0007669"/>
    <property type="project" value="UniProtKB-KW"/>
</dbReference>
<protein>
    <recommendedName>
        <fullName evidence="2">asparagine--tRNA ligase</fullName>
        <ecNumber evidence="2">6.1.1.22</ecNumber>
    </recommendedName>
</protein>
<dbReference type="InterPro" id="IPR045864">
    <property type="entry name" value="aa-tRNA-synth_II/BPL/LPL"/>
</dbReference>
<gene>
    <name evidence="10" type="ORF">VOLCADRAFT_77490</name>
</gene>
<dbReference type="CDD" id="cd00776">
    <property type="entry name" value="AsxRS_core"/>
    <property type="match status" value="1"/>
</dbReference>
<keyword evidence="4" id="KW-0547">Nucleotide-binding</keyword>
<dbReference type="PROSITE" id="PS50862">
    <property type="entry name" value="AA_TRNA_LIGASE_II"/>
    <property type="match status" value="1"/>
</dbReference>
<organism evidence="11">
    <name type="scientific">Volvox carteri f. nagariensis</name>
    <dbReference type="NCBI Taxonomy" id="3068"/>
    <lineage>
        <taxon>Eukaryota</taxon>
        <taxon>Viridiplantae</taxon>
        <taxon>Chlorophyta</taxon>
        <taxon>core chlorophytes</taxon>
        <taxon>Chlorophyceae</taxon>
        <taxon>CS clade</taxon>
        <taxon>Chlamydomonadales</taxon>
        <taxon>Volvocaceae</taxon>
        <taxon>Volvox</taxon>
    </lineage>
</organism>
<dbReference type="Pfam" id="PF00152">
    <property type="entry name" value="tRNA-synt_2"/>
    <property type="match status" value="2"/>
</dbReference>
<dbReference type="InterPro" id="IPR002312">
    <property type="entry name" value="Asp/Asn-tRNA-synth_IIb"/>
</dbReference>
<dbReference type="KEGG" id="vcn:VOLCADRAFT_77490"/>
<dbReference type="Proteomes" id="UP000001058">
    <property type="component" value="Unassembled WGS sequence"/>
</dbReference>
<dbReference type="OrthoDB" id="1931232at2759"/>
<sequence length="483" mass="54243">MVPKDVGEEVGGLKTLTATGTSVLVEGRLEATPEGTKQAVELKATKILHVGPCDAATYPIAKKKTSYEFLREKMHLRPRANTIGAVARIRNALAFATHRFFQENGFLYVHTPIITASDCEGAGEMFQVTTLLGKMKEYADVPTVSLEQLEALKAELAAQGEAVKAAKAVRPASKAEVDKLLKLKEEFAKAEESSRIVGGIKRLPDGTPDYKDDFFSKPAYLTVSGQLQGEFYACALSNIYTFGPTFRAEYSFTARHLAEFWMIEPEMAFCDLKDDMQCAEDYVRYCCKYLLDNCQTDLEFINKMVDNTAIARLQQVAHTPFKRVSYTEAIDLLKDVVARGVKKFEYNVEWGIDLQTEHERYLTEEIFKQPVIVYNYPKEIKAFYMRLNEDGKTVAAMDVLVPKVGELIGGSQREDRLDVLEKRIEEGGMDIAAYEGYLDLRRYGTVPHSGFGLGFERLILFATGLDNIREVIPFPRWPGNAAY</sequence>
<evidence type="ECO:0000259" key="9">
    <source>
        <dbReference type="PROSITE" id="PS50862"/>
    </source>
</evidence>
<keyword evidence="6" id="KW-0648">Protein biosynthesis</keyword>
<dbReference type="FunCoup" id="D8UF20">
    <property type="interactions" value="1876"/>
</dbReference>
<keyword evidence="7" id="KW-0030">Aminoacyl-tRNA synthetase</keyword>
<evidence type="ECO:0000256" key="8">
    <source>
        <dbReference type="ARBA" id="ARBA00047844"/>
    </source>
</evidence>
<dbReference type="InParanoid" id="D8UF20"/>
<dbReference type="NCBIfam" id="NF003037">
    <property type="entry name" value="PRK03932.1"/>
    <property type="match status" value="1"/>
</dbReference>
<dbReference type="PANTHER" id="PTHR22594">
    <property type="entry name" value="ASPARTYL/LYSYL-TRNA SYNTHETASE"/>
    <property type="match status" value="1"/>
</dbReference>
<evidence type="ECO:0000313" key="11">
    <source>
        <dbReference type="Proteomes" id="UP000001058"/>
    </source>
</evidence>
<proteinExistence type="inferred from homology"/>
<dbReference type="PANTHER" id="PTHR22594:SF34">
    <property type="entry name" value="ASPARAGINE--TRNA LIGASE, MITOCHONDRIAL-RELATED"/>
    <property type="match status" value="1"/>
</dbReference>
<dbReference type="STRING" id="3068.D8UF20"/>
<dbReference type="GO" id="GO:0006421">
    <property type="term" value="P:asparaginyl-tRNA aminoacylation"/>
    <property type="evidence" value="ECO:0007669"/>
    <property type="project" value="InterPro"/>
</dbReference>
<dbReference type="EC" id="6.1.1.22" evidence="2"/>
<accession>D8UF20</accession>
<evidence type="ECO:0000256" key="5">
    <source>
        <dbReference type="ARBA" id="ARBA00022840"/>
    </source>
</evidence>
<dbReference type="FunFam" id="3.30.930.10:FF:000016">
    <property type="entry name" value="Asparagine--tRNA ligase"/>
    <property type="match status" value="1"/>
</dbReference>
<comment type="catalytic activity">
    <reaction evidence="8">
        <text>tRNA(Asn) + L-asparagine + ATP = L-asparaginyl-tRNA(Asn) + AMP + diphosphate + H(+)</text>
        <dbReference type="Rhea" id="RHEA:11180"/>
        <dbReference type="Rhea" id="RHEA-COMP:9659"/>
        <dbReference type="Rhea" id="RHEA-COMP:9674"/>
        <dbReference type="ChEBI" id="CHEBI:15378"/>
        <dbReference type="ChEBI" id="CHEBI:30616"/>
        <dbReference type="ChEBI" id="CHEBI:33019"/>
        <dbReference type="ChEBI" id="CHEBI:58048"/>
        <dbReference type="ChEBI" id="CHEBI:78442"/>
        <dbReference type="ChEBI" id="CHEBI:78515"/>
        <dbReference type="ChEBI" id="CHEBI:456215"/>
        <dbReference type="EC" id="6.1.1.22"/>
    </reaction>
</comment>
<keyword evidence="11" id="KW-1185">Reference proteome</keyword>
<dbReference type="SUPFAM" id="SSF55681">
    <property type="entry name" value="Class II aaRS and biotin synthetases"/>
    <property type="match status" value="1"/>
</dbReference>
<name>D8UF20_VOLCA</name>
<dbReference type="InterPro" id="IPR004522">
    <property type="entry name" value="Asn-tRNA-ligase"/>
</dbReference>
<dbReference type="GO" id="GO:0004816">
    <property type="term" value="F:asparagine-tRNA ligase activity"/>
    <property type="evidence" value="ECO:0007669"/>
    <property type="project" value="UniProtKB-EC"/>
</dbReference>
<evidence type="ECO:0000256" key="1">
    <source>
        <dbReference type="ARBA" id="ARBA00008226"/>
    </source>
</evidence>
<evidence type="ECO:0000256" key="6">
    <source>
        <dbReference type="ARBA" id="ARBA00022917"/>
    </source>
</evidence>
<comment type="similarity">
    <text evidence="1">Belongs to the class-II aminoacyl-tRNA synthetase family.</text>
</comment>
<dbReference type="RefSeq" id="XP_002957196.1">
    <property type="nucleotide sequence ID" value="XM_002957150.1"/>
</dbReference>
<dbReference type="eggNOG" id="KOG0554">
    <property type="taxonomic scope" value="Eukaryota"/>
</dbReference>
<dbReference type="InterPro" id="IPR006195">
    <property type="entry name" value="aa-tRNA-synth_II"/>
</dbReference>
<dbReference type="EMBL" id="GL378391">
    <property type="protein sequence ID" value="EFJ41694.1"/>
    <property type="molecule type" value="Genomic_DNA"/>
</dbReference>
<dbReference type="AlphaFoldDB" id="D8UF20"/>
<keyword evidence="3" id="KW-0436">Ligase</keyword>
<dbReference type="GeneID" id="9626691"/>
<evidence type="ECO:0000256" key="2">
    <source>
        <dbReference type="ARBA" id="ARBA00012816"/>
    </source>
</evidence>
<evidence type="ECO:0000256" key="4">
    <source>
        <dbReference type="ARBA" id="ARBA00022741"/>
    </source>
</evidence>
<keyword evidence="5" id="KW-0067">ATP-binding</keyword>
<evidence type="ECO:0000256" key="3">
    <source>
        <dbReference type="ARBA" id="ARBA00022598"/>
    </source>
</evidence>
<reference evidence="10 11" key="1">
    <citation type="journal article" date="2010" name="Science">
        <title>Genomic analysis of organismal complexity in the multicellular green alga Volvox carteri.</title>
        <authorList>
            <person name="Prochnik S.E."/>
            <person name="Umen J."/>
            <person name="Nedelcu A.M."/>
            <person name="Hallmann A."/>
            <person name="Miller S.M."/>
            <person name="Nishii I."/>
            <person name="Ferris P."/>
            <person name="Kuo A."/>
            <person name="Mitros T."/>
            <person name="Fritz-Laylin L.K."/>
            <person name="Hellsten U."/>
            <person name="Chapman J."/>
            <person name="Simakov O."/>
            <person name="Rensing S.A."/>
            <person name="Terry A."/>
            <person name="Pangilinan J."/>
            <person name="Kapitonov V."/>
            <person name="Jurka J."/>
            <person name="Salamov A."/>
            <person name="Shapiro H."/>
            <person name="Schmutz J."/>
            <person name="Grimwood J."/>
            <person name="Lindquist E."/>
            <person name="Lucas S."/>
            <person name="Grigoriev I.V."/>
            <person name="Schmitt R."/>
            <person name="Kirk D."/>
            <person name="Rokhsar D.S."/>
        </authorList>
    </citation>
    <scope>NUCLEOTIDE SEQUENCE [LARGE SCALE GENOMIC DNA]</scope>
    <source>
        <strain evidence="11">f. Nagariensis / Eve</strain>
    </source>
</reference>
<dbReference type="GO" id="GO:0005739">
    <property type="term" value="C:mitochondrion"/>
    <property type="evidence" value="ECO:0007669"/>
    <property type="project" value="TreeGrafter"/>
</dbReference>
<dbReference type="PRINTS" id="PR01042">
    <property type="entry name" value="TRNASYNTHASP"/>
</dbReference>
<feature type="domain" description="Aminoacyl-transfer RNA synthetases class-II family profile" evidence="9">
    <location>
        <begin position="88"/>
        <end position="473"/>
    </location>
</feature>
<evidence type="ECO:0000313" key="10">
    <source>
        <dbReference type="EMBL" id="EFJ41694.1"/>
    </source>
</evidence>
<dbReference type="InterPro" id="IPR004364">
    <property type="entry name" value="Aa-tRNA-synt_II"/>
</dbReference>
<dbReference type="NCBIfam" id="TIGR00457">
    <property type="entry name" value="asnS"/>
    <property type="match status" value="1"/>
</dbReference>